<sequence>MGYVVCLVIGLAGLGYGGYEAVLHYRLWRHGIRARGFVARFESSSGAGGSGATQHAVVEFIDDQGYMREFTDQETARSGLRLGGPARVIYLPGAPGTARIDMVWRSLSRIVPCLAFGCLFAGLALWELVRR</sequence>
<comment type="caution">
    <text evidence="2">The sequence shown here is derived from an EMBL/GenBank/DDBJ whole genome shotgun (WGS) entry which is preliminary data.</text>
</comment>
<evidence type="ECO:0008006" key="4">
    <source>
        <dbReference type="Google" id="ProtNLM"/>
    </source>
</evidence>
<name>A0A9X8QY21_9ACTN</name>
<proteinExistence type="predicted"/>
<keyword evidence="1" id="KW-0472">Membrane</keyword>
<dbReference type="EMBL" id="FRBK01000016">
    <property type="protein sequence ID" value="SHM95759.1"/>
    <property type="molecule type" value="Genomic_DNA"/>
</dbReference>
<dbReference type="AlphaFoldDB" id="A0A9X8QY21"/>
<evidence type="ECO:0000313" key="2">
    <source>
        <dbReference type="EMBL" id="SHM95759.1"/>
    </source>
</evidence>
<dbReference type="Proteomes" id="UP000184388">
    <property type="component" value="Unassembled WGS sequence"/>
</dbReference>
<feature type="transmembrane region" description="Helical" evidence="1">
    <location>
        <begin position="109"/>
        <end position="129"/>
    </location>
</feature>
<keyword evidence="1" id="KW-1133">Transmembrane helix</keyword>
<accession>A0A9X8QY21</accession>
<organism evidence="2 3">
    <name type="scientific">Streptomyces yunnanensis</name>
    <dbReference type="NCBI Taxonomy" id="156453"/>
    <lineage>
        <taxon>Bacteria</taxon>
        <taxon>Bacillati</taxon>
        <taxon>Actinomycetota</taxon>
        <taxon>Actinomycetes</taxon>
        <taxon>Kitasatosporales</taxon>
        <taxon>Streptomycetaceae</taxon>
        <taxon>Streptomyces</taxon>
    </lineage>
</organism>
<evidence type="ECO:0000256" key="1">
    <source>
        <dbReference type="SAM" id="Phobius"/>
    </source>
</evidence>
<evidence type="ECO:0000313" key="3">
    <source>
        <dbReference type="Proteomes" id="UP000184388"/>
    </source>
</evidence>
<keyword evidence="1" id="KW-0812">Transmembrane</keyword>
<protein>
    <recommendedName>
        <fullName evidence="4">DUF3592 domain-containing protein</fullName>
    </recommendedName>
</protein>
<dbReference type="RefSeq" id="WP_167390833.1">
    <property type="nucleotide sequence ID" value="NZ_FRBK01000016.1"/>
</dbReference>
<reference evidence="3" key="1">
    <citation type="submission" date="2016-11" db="EMBL/GenBank/DDBJ databases">
        <authorList>
            <person name="Jaros S."/>
            <person name="Januszkiewicz K."/>
            <person name="Wedrychowicz H."/>
        </authorList>
    </citation>
    <scope>NUCLEOTIDE SEQUENCE [LARGE SCALE GENOMIC DNA]</scope>
    <source>
        <strain evidence="3">CGMCC 4.3555</strain>
    </source>
</reference>
<gene>
    <name evidence="2" type="ORF">SAMN05216268_116258</name>
</gene>